<dbReference type="GO" id="GO:0016567">
    <property type="term" value="P:protein ubiquitination"/>
    <property type="evidence" value="ECO:0007669"/>
    <property type="project" value="TreeGrafter"/>
</dbReference>
<reference evidence="6 7" key="1">
    <citation type="submission" date="2019-08" db="EMBL/GenBank/DDBJ databases">
        <authorList>
            <person name="Alioto T."/>
            <person name="Alioto T."/>
            <person name="Gomez Garrido J."/>
        </authorList>
    </citation>
    <scope>NUCLEOTIDE SEQUENCE [LARGE SCALE GENOMIC DNA]</scope>
</reference>
<evidence type="ECO:0000256" key="2">
    <source>
        <dbReference type="ARBA" id="ARBA00022771"/>
    </source>
</evidence>
<evidence type="ECO:0000256" key="1">
    <source>
        <dbReference type="ARBA" id="ARBA00022723"/>
    </source>
</evidence>
<dbReference type="Proteomes" id="UP000325440">
    <property type="component" value="Unassembled WGS sequence"/>
</dbReference>
<evidence type="ECO:0000313" key="7">
    <source>
        <dbReference type="Proteomes" id="UP000325440"/>
    </source>
</evidence>
<keyword evidence="2 4" id="KW-0863">Zinc-finger</keyword>
<evidence type="ECO:0000259" key="5">
    <source>
        <dbReference type="PROSITE" id="PS50089"/>
    </source>
</evidence>
<dbReference type="Pfam" id="PF13639">
    <property type="entry name" value="zf-RING_2"/>
    <property type="match status" value="1"/>
</dbReference>
<organism evidence="6 7">
    <name type="scientific">Cinara cedri</name>
    <dbReference type="NCBI Taxonomy" id="506608"/>
    <lineage>
        <taxon>Eukaryota</taxon>
        <taxon>Metazoa</taxon>
        <taxon>Ecdysozoa</taxon>
        <taxon>Arthropoda</taxon>
        <taxon>Hexapoda</taxon>
        <taxon>Insecta</taxon>
        <taxon>Pterygota</taxon>
        <taxon>Neoptera</taxon>
        <taxon>Paraneoptera</taxon>
        <taxon>Hemiptera</taxon>
        <taxon>Sternorrhyncha</taxon>
        <taxon>Aphidomorpha</taxon>
        <taxon>Aphidoidea</taxon>
        <taxon>Aphididae</taxon>
        <taxon>Lachninae</taxon>
        <taxon>Cinara</taxon>
    </lineage>
</organism>
<dbReference type="GO" id="GO:0061630">
    <property type="term" value="F:ubiquitin protein ligase activity"/>
    <property type="evidence" value="ECO:0007669"/>
    <property type="project" value="TreeGrafter"/>
</dbReference>
<dbReference type="SUPFAM" id="SSF57850">
    <property type="entry name" value="RING/U-box"/>
    <property type="match status" value="1"/>
</dbReference>
<sequence>MASYFEERNVNENEETNDRIQRLTRETFRMIFDQDPYQYDNIVNNQITPPASKSEIDKLKIVSHDKLLGEQCPICLSPYQLEQKALTMPCDHVFHEECLKTWLKKSNFCPLCKLELGTDNELYELYKKELKNRQIRERNIEELHNSMFS</sequence>
<dbReference type="InterPro" id="IPR011016">
    <property type="entry name" value="Znf_RING-CH"/>
</dbReference>
<dbReference type="Gene3D" id="3.30.40.10">
    <property type="entry name" value="Zinc/RING finger domain, C3HC4 (zinc finger)"/>
    <property type="match status" value="1"/>
</dbReference>
<dbReference type="InterPro" id="IPR013083">
    <property type="entry name" value="Znf_RING/FYVE/PHD"/>
</dbReference>
<dbReference type="OrthoDB" id="21204at2759"/>
<dbReference type="PANTHER" id="PTHR15710:SF217">
    <property type="entry name" value="E3 UBIQUITIN-PROTEIN LIGASE RDUF2"/>
    <property type="match status" value="1"/>
</dbReference>
<dbReference type="GO" id="GO:0008270">
    <property type="term" value="F:zinc ion binding"/>
    <property type="evidence" value="ECO:0007669"/>
    <property type="project" value="UniProtKB-KW"/>
</dbReference>
<evidence type="ECO:0000256" key="4">
    <source>
        <dbReference type="PROSITE-ProRule" id="PRU00175"/>
    </source>
</evidence>
<name>A0A5E4MZW5_9HEMI</name>
<keyword evidence="1" id="KW-0479">Metal-binding</keyword>
<keyword evidence="7" id="KW-1185">Reference proteome</keyword>
<keyword evidence="3" id="KW-0862">Zinc</keyword>
<dbReference type="EMBL" id="CABPRJ010001432">
    <property type="protein sequence ID" value="VVC36318.1"/>
    <property type="molecule type" value="Genomic_DNA"/>
</dbReference>
<dbReference type="PANTHER" id="PTHR15710">
    <property type="entry name" value="E3 UBIQUITIN-PROTEIN LIGASE PRAJA"/>
    <property type="match status" value="1"/>
</dbReference>
<protein>
    <submittedName>
        <fullName evidence="6">Zinc finger, RING-type,Zinc finger, RING-CH-type,Zinc finger, RING/FYVE/PHD-type</fullName>
    </submittedName>
</protein>
<dbReference type="GO" id="GO:0005737">
    <property type="term" value="C:cytoplasm"/>
    <property type="evidence" value="ECO:0007669"/>
    <property type="project" value="TreeGrafter"/>
</dbReference>
<evidence type="ECO:0000256" key="3">
    <source>
        <dbReference type="ARBA" id="ARBA00022833"/>
    </source>
</evidence>
<dbReference type="PROSITE" id="PS50089">
    <property type="entry name" value="ZF_RING_2"/>
    <property type="match status" value="1"/>
</dbReference>
<feature type="domain" description="RING-type" evidence="5">
    <location>
        <begin position="72"/>
        <end position="113"/>
    </location>
</feature>
<evidence type="ECO:0000313" key="6">
    <source>
        <dbReference type="EMBL" id="VVC36318.1"/>
    </source>
</evidence>
<dbReference type="SMART" id="SM00744">
    <property type="entry name" value="RINGv"/>
    <property type="match status" value="1"/>
</dbReference>
<dbReference type="AlphaFoldDB" id="A0A5E4MZW5"/>
<dbReference type="InterPro" id="IPR001841">
    <property type="entry name" value="Znf_RING"/>
</dbReference>
<gene>
    <name evidence="6" type="ORF">CINCED_3A007660</name>
</gene>
<dbReference type="SMART" id="SM00184">
    <property type="entry name" value="RING"/>
    <property type="match status" value="1"/>
</dbReference>
<proteinExistence type="predicted"/>
<accession>A0A5E4MZW5</accession>